<keyword evidence="12 20" id="KW-0675">Receptor</keyword>
<proteinExistence type="inferred from homology"/>
<evidence type="ECO:0000313" key="20">
    <source>
        <dbReference type="EMBL" id="ACE83726.1"/>
    </source>
</evidence>
<keyword evidence="3 14" id="KW-0813">Transport</keyword>
<evidence type="ECO:0000256" key="12">
    <source>
        <dbReference type="ARBA" id="ARBA00023170"/>
    </source>
</evidence>
<sequence length="749" mass="82511">MGARNNLYLAVLLAISGGSFTVNPALAADSTTAATKAVTLKTVKVTADTEDDATENTNSYAAKKSRSASKLNLSLKETPQSVSVVTRQQMEQQGLISLDDILAATPGVYTTKLDSERSSYYARGFAITSRQIDGLPVGDNSPRFDNFFFDRIETIKGATGLMGSTGNPSATINMVRKRPTQEFRSTFAITAGSWDHRRLEADISAPMSESGHVRGRVMAARTEEDSYMDFYHEDSTAAMAMMEADFTPNTLVSVGVQYQKNAPTGSTWGAVPYWNKDGSLANLPRSFSLTTDWSSIKNNDLSLFAEVQHTFANEWLAKAVVSQSTSKSDWMAAYGGSGFPDPETGTGMSIWTGIWPYSTNEKFNLDLYATGPFELFGRTHELIVGYSGFTSENTSDNVDTNLQYSAQIADYRHWKGNLPKPTYAKNGSGSDNTTDIYGAYTTARFSLADPLQLIIGARLSAYDYDSQSWTATTPKTQTADPRSLDEVTPYVGLLYDINERFTAYASYTDMFQPSSRKDRQDNYLDPESGISYELGIKSDWNNGKLLTTAAAFWSEKDDLAVLDVEYNNAVKDAINNGADPQDFKVLTAYVASGQGLKIEGFEIEAIGLVNDTWNISLGYTYVNSISSAISSELTNIPQHQLKLHSSYTLPASLWQGAEKVTLGGKVRWQSDISNKWGGAPVNSIGDGVITQDAYYLADIFATYQFNDYLSANLNVDNLFDEKYYTNVGFYNGIFWGEPRNIKLTLRTRF</sequence>
<dbReference type="RefSeq" id="WP_012486935.1">
    <property type="nucleotide sequence ID" value="NC_010995.1"/>
</dbReference>
<dbReference type="InterPro" id="IPR010105">
    <property type="entry name" value="TonB_sidphr_rcpt"/>
</dbReference>
<feature type="domain" description="TonB-dependent receptor plug" evidence="19">
    <location>
        <begin position="75"/>
        <end position="169"/>
    </location>
</feature>
<keyword evidence="11 14" id="KW-0472">Membrane</keyword>
<feature type="domain" description="TonB-dependent receptor-like beta-barrel" evidence="18">
    <location>
        <begin position="247"/>
        <end position="718"/>
    </location>
</feature>
<evidence type="ECO:0000256" key="9">
    <source>
        <dbReference type="ARBA" id="ARBA00023065"/>
    </source>
</evidence>
<dbReference type="NCBIfam" id="TIGR01783">
    <property type="entry name" value="TonB-siderophor"/>
    <property type="match status" value="1"/>
</dbReference>
<protein>
    <submittedName>
        <fullName evidence="20">Ferripyoverdine receptor</fullName>
    </submittedName>
</protein>
<keyword evidence="9" id="KW-0406">Ion transport</keyword>
<dbReference type="Gene3D" id="2.170.130.10">
    <property type="entry name" value="TonB-dependent receptor, plug domain"/>
    <property type="match status" value="1"/>
</dbReference>
<evidence type="ECO:0000256" key="15">
    <source>
        <dbReference type="PROSITE-ProRule" id="PRU10144"/>
    </source>
</evidence>
<dbReference type="PANTHER" id="PTHR32552">
    <property type="entry name" value="FERRICHROME IRON RECEPTOR-RELATED"/>
    <property type="match status" value="1"/>
</dbReference>
<evidence type="ECO:0000256" key="17">
    <source>
        <dbReference type="SAM" id="SignalP"/>
    </source>
</evidence>
<evidence type="ECO:0000256" key="7">
    <source>
        <dbReference type="ARBA" id="ARBA00022729"/>
    </source>
</evidence>
<evidence type="ECO:0000256" key="8">
    <source>
        <dbReference type="ARBA" id="ARBA00023004"/>
    </source>
</evidence>
<dbReference type="CDD" id="cd01347">
    <property type="entry name" value="ligand_gated_channel"/>
    <property type="match status" value="1"/>
</dbReference>
<dbReference type="PROSITE" id="PS52016">
    <property type="entry name" value="TONB_DEPENDENT_REC_3"/>
    <property type="match status" value="1"/>
</dbReference>
<dbReference type="FunFam" id="2.170.130.10:FF:000010">
    <property type="entry name" value="Ferripyoverdine receptor"/>
    <property type="match status" value="1"/>
</dbReference>
<dbReference type="InterPro" id="IPR000531">
    <property type="entry name" value="Beta-barrel_TonB"/>
</dbReference>
<dbReference type="Pfam" id="PF07715">
    <property type="entry name" value="Plug"/>
    <property type="match status" value="1"/>
</dbReference>
<dbReference type="OrthoDB" id="8663017at2"/>
<dbReference type="STRING" id="498211.CJA_1298"/>
<comment type="similarity">
    <text evidence="2 14 16">Belongs to the TonB-dependent receptor family.</text>
</comment>
<dbReference type="InterPro" id="IPR036942">
    <property type="entry name" value="Beta-barrel_TonB_sf"/>
</dbReference>
<evidence type="ECO:0000256" key="11">
    <source>
        <dbReference type="ARBA" id="ARBA00023136"/>
    </source>
</evidence>
<dbReference type="InterPro" id="IPR037066">
    <property type="entry name" value="Plug_dom_sf"/>
</dbReference>
<evidence type="ECO:0000256" key="2">
    <source>
        <dbReference type="ARBA" id="ARBA00009810"/>
    </source>
</evidence>
<evidence type="ECO:0000256" key="14">
    <source>
        <dbReference type="PROSITE-ProRule" id="PRU01360"/>
    </source>
</evidence>
<keyword evidence="10 16" id="KW-0798">TonB box</keyword>
<evidence type="ECO:0000256" key="6">
    <source>
        <dbReference type="ARBA" id="ARBA00022692"/>
    </source>
</evidence>
<dbReference type="HOGENOM" id="CLU_008287_9_3_6"/>
<dbReference type="GO" id="GO:0015891">
    <property type="term" value="P:siderophore transport"/>
    <property type="evidence" value="ECO:0007669"/>
    <property type="project" value="InterPro"/>
</dbReference>
<dbReference type="KEGG" id="cja:CJA_1298"/>
<evidence type="ECO:0000256" key="13">
    <source>
        <dbReference type="ARBA" id="ARBA00023237"/>
    </source>
</evidence>
<keyword evidence="4 14" id="KW-1134">Transmembrane beta strand</keyword>
<feature type="chain" id="PRO_5002793714" evidence="17">
    <location>
        <begin position="28"/>
        <end position="749"/>
    </location>
</feature>
<dbReference type="GO" id="GO:0038023">
    <property type="term" value="F:signaling receptor activity"/>
    <property type="evidence" value="ECO:0007669"/>
    <property type="project" value="InterPro"/>
</dbReference>
<dbReference type="InterPro" id="IPR010917">
    <property type="entry name" value="TonB_rcpt_CS"/>
</dbReference>
<dbReference type="GO" id="GO:0009279">
    <property type="term" value="C:cell outer membrane"/>
    <property type="evidence" value="ECO:0007669"/>
    <property type="project" value="UniProtKB-SubCell"/>
</dbReference>
<organism evidence="20 21">
    <name type="scientific">Cellvibrio japonicus (strain Ueda107)</name>
    <name type="common">Pseudomonas fluorescens subsp. cellulosa</name>
    <dbReference type="NCBI Taxonomy" id="498211"/>
    <lineage>
        <taxon>Bacteria</taxon>
        <taxon>Pseudomonadati</taxon>
        <taxon>Pseudomonadota</taxon>
        <taxon>Gammaproteobacteria</taxon>
        <taxon>Cellvibrionales</taxon>
        <taxon>Cellvibrionaceae</taxon>
        <taxon>Cellvibrio</taxon>
    </lineage>
</organism>
<keyword evidence="21" id="KW-1185">Reference proteome</keyword>
<dbReference type="PANTHER" id="PTHR32552:SF74">
    <property type="entry name" value="HYDROXAMATE SIDEROPHORE RECEPTOR FHUE"/>
    <property type="match status" value="1"/>
</dbReference>
<dbReference type="Pfam" id="PF00593">
    <property type="entry name" value="TonB_dep_Rec_b-barrel"/>
    <property type="match status" value="1"/>
</dbReference>
<evidence type="ECO:0000259" key="18">
    <source>
        <dbReference type="Pfam" id="PF00593"/>
    </source>
</evidence>
<comment type="subcellular location">
    <subcellularLocation>
        <location evidence="1 14">Cell outer membrane</location>
        <topology evidence="1 14">Multi-pass membrane protein</topology>
    </subcellularLocation>
</comment>
<keyword evidence="6 14" id="KW-0812">Transmembrane</keyword>
<accession>B3PCI1</accession>
<reference evidence="20 21" key="1">
    <citation type="journal article" date="2008" name="J. Bacteriol.">
        <title>Insights into plant cell wall degradation from the genome sequence of the soil bacterium Cellvibrio japonicus.</title>
        <authorList>
            <person name="Deboy R.T."/>
            <person name="Mongodin E.F."/>
            <person name="Fouts D.E."/>
            <person name="Tailford L.E."/>
            <person name="Khouri H."/>
            <person name="Emerson J.B."/>
            <person name="Mohamoud Y."/>
            <person name="Watkins K."/>
            <person name="Henrissat B."/>
            <person name="Gilbert H.J."/>
            <person name="Nelson K.E."/>
        </authorList>
    </citation>
    <scope>NUCLEOTIDE SEQUENCE [LARGE SCALE GENOMIC DNA]</scope>
    <source>
        <strain evidence="20 21">Ueda107</strain>
    </source>
</reference>
<feature type="signal peptide" evidence="17">
    <location>
        <begin position="1"/>
        <end position="27"/>
    </location>
</feature>
<dbReference type="PROSITE" id="PS01156">
    <property type="entry name" value="TONB_DEPENDENT_REC_2"/>
    <property type="match status" value="1"/>
</dbReference>
<keyword evidence="5" id="KW-0410">Iron transport</keyword>
<keyword evidence="7 17" id="KW-0732">Signal</keyword>
<evidence type="ECO:0000256" key="3">
    <source>
        <dbReference type="ARBA" id="ARBA00022448"/>
    </source>
</evidence>
<dbReference type="GO" id="GO:0015344">
    <property type="term" value="F:siderophore uptake transmembrane transporter activity"/>
    <property type="evidence" value="ECO:0007669"/>
    <property type="project" value="TreeGrafter"/>
</dbReference>
<evidence type="ECO:0000259" key="19">
    <source>
        <dbReference type="Pfam" id="PF07715"/>
    </source>
</evidence>
<evidence type="ECO:0000256" key="10">
    <source>
        <dbReference type="ARBA" id="ARBA00023077"/>
    </source>
</evidence>
<dbReference type="Gene3D" id="2.40.170.20">
    <property type="entry name" value="TonB-dependent receptor, beta-barrel domain"/>
    <property type="match status" value="1"/>
</dbReference>
<dbReference type="InterPro" id="IPR012910">
    <property type="entry name" value="Plug_dom"/>
</dbReference>
<dbReference type="AlphaFoldDB" id="B3PCI1"/>
<evidence type="ECO:0000256" key="1">
    <source>
        <dbReference type="ARBA" id="ARBA00004571"/>
    </source>
</evidence>
<keyword evidence="13 14" id="KW-0998">Cell outer membrane</keyword>
<dbReference type="eggNOG" id="COG4773">
    <property type="taxonomic scope" value="Bacteria"/>
</dbReference>
<name>B3PCI1_CELJU</name>
<dbReference type="InterPro" id="IPR039426">
    <property type="entry name" value="TonB-dep_rcpt-like"/>
</dbReference>
<feature type="short sequence motif" description="TonB C-terminal box" evidence="15">
    <location>
        <begin position="732"/>
        <end position="749"/>
    </location>
</feature>
<dbReference type="SUPFAM" id="SSF56935">
    <property type="entry name" value="Porins"/>
    <property type="match status" value="1"/>
</dbReference>
<dbReference type="Proteomes" id="UP000001036">
    <property type="component" value="Chromosome"/>
</dbReference>
<keyword evidence="8" id="KW-0408">Iron</keyword>
<evidence type="ECO:0000256" key="16">
    <source>
        <dbReference type="RuleBase" id="RU003357"/>
    </source>
</evidence>
<evidence type="ECO:0000313" key="21">
    <source>
        <dbReference type="Proteomes" id="UP000001036"/>
    </source>
</evidence>
<dbReference type="EMBL" id="CP000934">
    <property type="protein sequence ID" value="ACE83726.1"/>
    <property type="molecule type" value="Genomic_DNA"/>
</dbReference>
<evidence type="ECO:0000256" key="5">
    <source>
        <dbReference type="ARBA" id="ARBA00022496"/>
    </source>
</evidence>
<evidence type="ECO:0000256" key="4">
    <source>
        <dbReference type="ARBA" id="ARBA00022452"/>
    </source>
</evidence>
<gene>
    <name evidence="20" type="ordered locus">CJA_1298</name>
</gene>